<protein>
    <recommendedName>
        <fullName evidence="8">Anaphase-promoting complex subunit 4 WD40 domain-containing protein</fullName>
    </recommendedName>
</protein>
<dbReference type="Proteomes" id="UP000267029">
    <property type="component" value="Unassembled WGS sequence"/>
</dbReference>
<feature type="region of interest" description="Disordered" evidence="3">
    <location>
        <begin position="1497"/>
        <end position="1535"/>
    </location>
</feature>
<evidence type="ECO:0000259" key="4">
    <source>
        <dbReference type="Pfam" id="PF15911"/>
    </source>
</evidence>
<accession>A0A158QUC4</accession>
<sequence length="1535" mass="172752">MSYSQVVDFDWDRHGNRLGIIDNETTSIYIWEAPTAKLSQFKTDNLSVIAWSKVDERFAVGTSKGNLLIYDWITTKKYTVLGRHTRRISYVLWSITSLLVTAGEDKVMSLNSIDGDLLRQVQLEVLPTDLKFTSTSLSKYAPTEENAVTCVGDRKQLLFWKFHEDEQPTCYTFNSSYGEIMAHEWQNTENVIIGFSLGSFTVFSMAEPNVGKRIASVKVHDLVNLHELVAIIEVDDSERENRLQPTETTLPSGVAPCSVGWSDDGQLLGIISPRRILHVFLGQLPMVTCVSSTGVVARLTSLLEITLEPLCSELQTVQLVAPRVITANTEPTCIGVGLNHLAVGAERSVFFYDISNMEDIKLIEERTYLETVRTIKLNCEYAAIGTASGSVILQWIDPRTFPAKVHSIAVNGSWDFGTTGQGSSRPQGLADMLHPFAKRQQKTFSESGDKIVDFDIADSLLSYSTGSKKLLQFHLDEWAIVNEYNHSCQIMSIFTTKSGCLLAFIDEMHNAYIFHSASSTLVEICNFPATAGRILWNLEDSENPLIMAVSKECIVVYRYFVASIPISRDSKARQGPNLPSLTSSITTSNSGQLMSYNSDLNPSSPQRTPLQLPASRRQLMACQTPMISECRLLDYMQLPPHHTPLGFYAENVCFISQSGRLVHATLSSHAFRTYTKAHLERFRSSRETAPRDRSIAETTLEGTQKTSYNLSCSTWENKQINQTKLSERDLEALFEKALNVGAFEDALMLSDFIRKQERWLQLGMSCVSCFEFECAIRAFRRQGNCGLVLAVQKIMEIEEKNLLYGNVCMFLGDFNRAQEFFLASSKPEAALEPSLLQMRRDLLHWDDALQLARSLRPTEVPFISREYAFELECVGDYVNALMHFERALDRPECVENHQDFSDYENEAAGLLHCGSGGAGDCQLQEWNEHLEICNAGIVRNTLRLGDHKRGLNMALKHPSHSLKKECASILEQSRLSLSDFAFRLKQWPEAAILYEAAGLIDAAIAVCLKSKNYDKAGELLRQTKASCKMFLEYAKARESTGVYTEAIIAYEQARDWESVVRLLLEKMNNPKDAVRVVRESKSIEGAKAVAHYFSKIGDFASAIQFLVFSKCHNAAYELALKHRKMDVYANVIDESNEYNEKSKTFLHQGMDASSQEYKSIAVHFECERNFLLAGKFFLYAKQYAKAVRHLLRVPYSDSSPALDLAIEAVGEAKDKKLTHMVIAYLMGETDGIAKDPRYLFRLYMALQQYREAARTAVIIAREEQNNGNYRNAHDLLFSMVQELRQCGIKVPAEMLDNLSLLHSYILAKLHIKTGNHLIAARLLIRIAQNISKFPSHIVPILTSTVIECHKVNLKHTGFTYASMLLHPEHRDKIDQRYRRKFEGIVRRPEKPSSEEMELLNAASECPFCSTSVPDYELSCGSCRASLPYCTLTGKHVVKNDLTLCPNCDFPMSYSNLITFLENQPDFVCPMCSAPLFRDEVRCLADAVEVLLSWNAGSADPEDDTRTSTNMTGVNSKQDNNVDKAPASVTKDQVLH</sequence>
<dbReference type="GO" id="GO:0060271">
    <property type="term" value="P:cilium assembly"/>
    <property type="evidence" value="ECO:0007669"/>
    <property type="project" value="TreeGrafter"/>
</dbReference>
<name>A0A158QUC4_MESCO</name>
<keyword evidence="1" id="KW-0853">WD repeat</keyword>
<dbReference type="GO" id="GO:0035721">
    <property type="term" value="P:intraciliary retrograde transport"/>
    <property type="evidence" value="ECO:0007669"/>
    <property type="project" value="InterPro"/>
</dbReference>
<reference evidence="6 7" key="1">
    <citation type="submission" date="2018-10" db="EMBL/GenBank/DDBJ databases">
        <authorList>
            <consortium name="Pathogen Informatics"/>
        </authorList>
    </citation>
    <scope>NUCLEOTIDE SEQUENCE [LARGE SCALE GENOMIC DNA]</scope>
</reference>
<dbReference type="Pfam" id="PF23389">
    <property type="entry name" value="Beta-prop_WDR19_1st"/>
    <property type="match status" value="1"/>
</dbReference>
<feature type="compositionally biased region" description="Polar residues" evidence="3">
    <location>
        <begin position="1506"/>
        <end position="1518"/>
    </location>
</feature>
<evidence type="ECO:0000313" key="6">
    <source>
        <dbReference type="EMBL" id="VDD80048.1"/>
    </source>
</evidence>
<dbReference type="InterPro" id="IPR040379">
    <property type="entry name" value="WDR19/dyf-2"/>
</dbReference>
<feature type="domain" description="WDR19 WD40 repeat" evidence="4">
    <location>
        <begin position="296"/>
        <end position="397"/>
    </location>
</feature>
<dbReference type="PANTHER" id="PTHR14920:SF0">
    <property type="entry name" value="WD REPEAT DOMAIN 19"/>
    <property type="match status" value="1"/>
</dbReference>
<gene>
    <name evidence="6" type="ORF">MCOS_LOCUS6051</name>
</gene>
<evidence type="ECO:0000256" key="1">
    <source>
        <dbReference type="ARBA" id="ARBA00022574"/>
    </source>
</evidence>
<dbReference type="SUPFAM" id="SSF50978">
    <property type="entry name" value="WD40 repeat-like"/>
    <property type="match status" value="2"/>
</dbReference>
<keyword evidence="2" id="KW-0677">Repeat</keyword>
<organism evidence="6 7">
    <name type="scientific">Mesocestoides corti</name>
    <name type="common">Flatworm</name>
    <dbReference type="NCBI Taxonomy" id="53468"/>
    <lineage>
        <taxon>Eukaryota</taxon>
        <taxon>Metazoa</taxon>
        <taxon>Spiralia</taxon>
        <taxon>Lophotrochozoa</taxon>
        <taxon>Platyhelminthes</taxon>
        <taxon>Cestoda</taxon>
        <taxon>Eucestoda</taxon>
        <taxon>Cyclophyllidea</taxon>
        <taxon>Mesocestoididae</taxon>
        <taxon>Mesocestoides</taxon>
    </lineage>
</organism>
<dbReference type="OrthoDB" id="10250638at2759"/>
<dbReference type="Gene3D" id="1.25.40.470">
    <property type="match status" value="2"/>
</dbReference>
<dbReference type="Gene3D" id="2.130.10.10">
    <property type="entry name" value="YVTN repeat-like/Quinoprotein amine dehydrogenase"/>
    <property type="match status" value="1"/>
</dbReference>
<dbReference type="SUPFAM" id="SSF48452">
    <property type="entry name" value="TPR-like"/>
    <property type="match status" value="1"/>
</dbReference>
<dbReference type="STRING" id="53468.A0A158QUC4"/>
<dbReference type="PANTHER" id="PTHR14920">
    <property type="entry name" value="OSMOTIC AVOIDANCE ABNORMAL PROTEIN 1/WD REPEAT MEMBRANE PROTEIN"/>
    <property type="match status" value="1"/>
</dbReference>
<feature type="compositionally biased region" description="Polar residues" evidence="3">
    <location>
        <begin position="577"/>
        <end position="590"/>
    </location>
</feature>
<dbReference type="InterPro" id="IPR036322">
    <property type="entry name" value="WD40_repeat_dom_sf"/>
</dbReference>
<dbReference type="EMBL" id="UXSR01005231">
    <property type="protein sequence ID" value="VDD80048.1"/>
    <property type="molecule type" value="Genomic_DNA"/>
</dbReference>
<dbReference type="InterPro" id="IPR039468">
    <property type="entry name" value="WDR19_WD40_rpt"/>
</dbReference>
<evidence type="ECO:0000313" key="7">
    <source>
        <dbReference type="Proteomes" id="UP000267029"/>
    </source>
</evidence>
<evidence type="ECO:0008006" key="8">
    <source>
        <dbReference type="Google" id="ProtNLM"/>
    </source>
</evidence>
<dbReference type="InterPro" id="IPR011990">
    <property type="entry name" value="TPR-like_helical_dom_sf"/>
</dbReference>
<keyword evidence="7" id="KW-1185">Reference proteome</keyword>
<feature type="region of interest" description="Disordered" evidence="3">
    <location>
        <begin position="570"/>
        <end position="590"/>
    </location>
</feature>
<dbReference type="GO" id="GO:0030991">
    <property type="term" value="C:intraciliary transport particle A"/>
    <property type="evidence" value="ECO:0007669"/>
    <property type="project" value="TreeGrafter"/>
</dbReference>
<dbReference type="Pfam" id="PF15911">
    <property type="entry name" value="Beta-prop_WDR19_2nd"/>
    <property type="match status" value="2"/>
</dbReference>
<dbReference type="GO" id="GO:0005929">
    <property type="term" value="C:cilium"/>
    <property type="evidence" value="ECO:0007669"/>
    <property type="project" value="TreeGrafter"/>
</dbReference>
<feature type="domain" description="WDR19 WD40 repeat" evidence="4">
    <location>
        <begin position="438"/>
        <end position="564"/>
    </location>
</feature>
<evidence type="ECO:0000256" key="3">
    <source>
        <dbReference type="SAM" id="MobiDB-lite"/>
    </source>
</evidence>
<feature type="domain" description="WDR19 first beta-propeller" evidence="5">
    <location>
        <begin position="4"/>
        <end position="221"/>
    </location>
</feature>
<dbReference type="InterPro" id="IPR015943">
    <property type="entry name" value="WD40/YVTN_repeat-like_dom_sf"/>
</dbReference>
<dbReference type="InterPro" id="IPR057855">
    <property type="entry name" value="Beta-prop_WDR19_1st"/>
</dbReference>
<evidence type="ECO:0000259" key="5">
    <source>
        <dbReference type="Pfam" id="PF23389"/>
    </source>
</evidence>
<evidence type="ECO:0000256" key="2">
    <source>
        <dbReference type="ARBA" id="ARBA00022737"/>
    </source>
</evidence>
<proteinExistence type="predicted"/>